<evidence type="ECO:0000256" key="1">
    <source>
        <dbReference type="SAM" id="MobiDB-lite"/>
    </source>
</evidence>
<protein>
    <submittedName>
        <fullName evidence="2">14878_t:CDS:1</fullName>
    </submittedName>
</protein>
<feature type="compositionally biased region" description="Basic and acidic residues" evidence="1">
    <location>
        <begin position="89"/>
        <end position="100"/>
    </location>
</feature>
<evidence type="ECO:0000313" key="2">
    <source>
        <dbReference type="EMBL" id="CAG8628179.1"/>
    </source>
</evidence>
<evidence type="ECO:0000313" key="3">
    <source>
        <dbReference type="Proteomes" id="UP000789570"/>
    </source>
</evidence>
<gene>
    <name evidence="2" type="ORF">FCALED_LOCUS9918</name>
</gene>
<organism evidence="2 3">
    <name type="scientific">Funneliformis caledonium</name>
    <dbReference type="NCBI Taxonomy" id="1117310"/>
    <lineage>
        <taxon>Eukaryota</taxon>
        <taxon>Fungi</taxon>
        <taxon>Fungi incertae sedis</taxon>
        <taxon>Mucoromycota</taxon>
        <taxon>Glomeromycotina</taxon>
        <taxon>Glomeromycetes</taxon>
        <taxon>Glomerales</taxon>
        <taxon>Glomeraceae</taxon>
        <taxon>Funneliformis</taxon>
    </lineage>
</organism>
<feature type="non-terminal residue" evidence="2">
    <location>
        <position position="1"/>
    </location>
</feature>
<reference evidence="2" key="1">
    <citation type="submission" date="2021-06" db="EMBL/GenBank/DDBJ databases">
        <authorList>
            <person name="Kallberg Y."/>
            <person name="Tangrot J."/>
            <person name="Rosling A."/>
        </authorList>
    </citation>
    <scope>NUCLEOTIDE SEQUENCE</scope>
    <source>
        <strain evidence="2">UK204</strain>
    </source>
</reference>
<dbReference type="AlphaFoldDB" id="A0A9N9D556"/>
<dbReference type="EMBL" id="CAJVPQ010003446">
    <property type="protein sequence ID" value="CAG8628179.1"/>
    <property type="molecule type" value="Genomic_DNA"/>
</dbReference>
<keyword evidence="3" id="KW-1185">Reference proteome</keyword>
<comment type="caution">
    <text evidence="2">The sequence shown here is derived from an EMBL/GenBank/DDBJ whole genome shotgun (WGS) entry which is preliminary data.</text>
</comment>
<accession>A0A9N9D556</accession>
<proteinExistence type="predicted"/>
<name>A0A9N9D556_9GLOM</name>
<sequence length="100" mass="11340">YHKLLQIRVEKLLYSLTFINPKVLEPNSDFVTLSVIKVAKESNFFKELVKTQFDSIAPLVISLTLTPINIITGEDKNKNTSQQSGLRSSTEKHQSGFDEE</sequence>
<dbReference type="Proteomes" id="UP000789570">
    <property type="component" value="Unassembled WGS sequence"/>
</dbReference>
<feature type="compositionally biased region" description="Polar residues" evidence="1">
    <location>
        <begin position="79"/>
        <end position="88"/>
    </location>
</feature>
<feature type="region of interest" description="Disordered" evidence="1">
    <location>
        <begin position="74"/>
        <end position="100"/>
    </location>
</feature>